<keyword evidence="1" id="KW-0223">Dioxygenase</keyword>
<dbReference type="EMBL" id="JADEXN010000012">
    <property type="protein sequence ID" value="MBE9039470.1"/>
    <property type="molecule type" value="Genomic_DNA"/>
</dbReference>
<keyword evidence="2" id="KW-1185">Reference proteome</keyword>
<dbReference type="InterPro" id="IPR008775">
    <property type="entry name" value="Phytyl_CoA_dOase-like"/>
</dbReference>
<dbReference type="AlphaFoldDB" id="A0A928VX85"/>
<proteinExistence type="predicted"/>
<dbReference type="GO" id="GO:0016706">
    <property type="term" value="F:2-oxoglutarate-dependent dioxygenase activity"/>
    <property type="evidence" value="ECO:0007669"/>
    <property type="project" value="UniProtKB-ARBA"/>
</dbReference>
<dbReference type="PANTHER" id="PTHR20883">
    <property type="entry name" value="PHYTANOYL-COA DIOXYGENASE DOMAIN CONTAINING 1"/>
    <property type="match status" value="1"/>
</dbReference>
<keyword evidence="1" id="KW-0560">Oxidoreductase</keyword>
<protein>
    <submittedName>
        <fullName evidence="1">Phytanoyl-CoA dioxygenase family protein</fullName>
    </submittedName>
</protein>
<dbReference type="SUPFAM" id="SSF51197">
    <property type="entry name" value="Clavaminate synthase-like"/>
    <property type="match status" value="1"/>
</dbReference>
<dbReference type="Pfam" id="PF05721">
    <property type="entry name" value="PhyH"/>
    <property type="match status" value="1"/>
</dbReference>
<name>A0A928VX85_9CYAN</name>
<accession>A0A928VX85</accession>
<organism evidence="1 2">
    <name type="scientific">Zarconia navalis LEGE 11467</name>
    <dbReference type="NCBI Taxonomy" id="1828826"/>
    <lineage>
        <taxon>Bacteria</taxon>
        <taxon>Bacillati</taxon>
        <taxon>Cyanobacteriota</taxon>
        <taxon>Cyanophyceae</taxon>
        <taxon>Oscillatoriophycideae</taxon>
        <taxon>Oscillatoriales</taxon>
        <taxon>Oscillatoriales incertae sedis</taxon>
        <taxon>Zarconia</taxon>
        <taxon>Zarconia navalis</taxon>
    </lineage>
</organism>
<dbReference type="RefSeq" id="WP_264319732.1">
    <property type="nucleotide sequence ID" value="NZ_JADEXN010000012.1"/>
</dbReference>
<sequence length="284" mass="32765">MFLNEEQLNRYHQQGFLILENQFSSTEVSILRREMTQLCNIDRPERILEKSGAVRTFFSPHQYSQTFQALSHLSRLVEPARQILKSEVYLHQYKLNTKSALDGEQWEWHQDFLYWHKEDKMPEPRALNIVVFLQDVNEFNGPLLVIPGSHNKGTIDLESNCSSWQSTLTADLKYKIDKKILSELLKDSQIVSITGSAGFVLLFHCNLFHASAGNLSPKDRFSAFISYNSVENTLPKIDRPRPEFISSHDFTPIQSCSDRVLKETLSSGFLQKSDTIDRHMLGQI</sequence>
<reference evidence="1" key="1">
    <citation type="submission" date="2020-10" db="EMBL/GenBank/DDBJ databases">
        <authorList>
            <person name="Castelo-Branco R."/>
            <person name="Eusebio N."/>
            <person name="Adriana R."/>
            <person name="Vieira A."/>
            <person name="Brugerolle De Fraissinette N."/>
            <person name="Rezende De Castro R."/>
            <person name="Schneider M.P."/>
            <person name="Vasconcelos V."/>
            <person name="Leao P.N."/>
        </authorList>
    </citation>
    <scope>NUCLEOTIDE SEQUENCE</scope>
    <source>
        <strain evidence="1">LEGE 11467</strain>
    </source>
</reference>
<dbReference type="Gene3D" id="2.60.120.620">
    <property type="entry name" value="q2cbj1_9rhob like domain"/>
    <property type="match status" value="1"/>
</dbReference>
<evidence type="ECO:0000313" key="2">
    <source>
        <dbReference type="Proteomes" id="UP000621799"/>
    </source>
</evidence>
<dbReference type="Proteomes" id="UP000621799">
    <property type="component" value="Unassembled WGS sequence"/>
</dbReference>
<dbReference type="PANTHER" id="PTHR20883:SF48">
    <property type="entry name" value="ECTOINE DIOXYGENASE"/>
    <property type="match status" value="1"/>
</dbReference>
<dbReference type="GO" id="GO:0005506">
    <property type="term" value="F:iron ion binding"/>
    <property type="evidence" value="ECO:0007669"/>
    <property type="project" value="UniProtKB-ARBA"/>
</dbReference>
<comment type="caution">
    <text evidence="1">The sequence shown here is derived from an EMBL/GenBank/DDBJ whole genome shotgun (WGS) entry which is preliminary data.</text>
</comment>
<evidence type="ECO:0000313" key="1">
    <source>
        <dbReference type="EMBL" id="MBE9039470.1"/>
    </source>
</evidence>
<gene>
    <name evidence="1" type="ORF">IQ235_01505</name>
</gene>